<evidence type="ECO:0000313" key="2">
    <source>
        <dbReference type="EMBL" id="KAF0698399.1"/>
    </source>
</evidence>
<reference evidence="3 4" key="1">
    <citation type="submission" date="2019-03" db="EMBL/GenBank/DDBJ databases">
        <authorList>
            <person name="Gaulin E."/>
            <person name="Dumas B."/>
        </authorList>
    </citation>
    <scope>NUCLEOTIDE SEQUENCE [LARGE SCALE GENOMIC DNA]</scope>
    <source>
        <strain evidence="3">CBS 568.67</strain>
    </source>
</reference>
<keyword evidence="1" id="KW-0812">Transmembrane</keyword>
<organism evidence="3 4">
    <name type="scientific">Aphanomyces stellatus</name>
    <dbReference type="NCBI Taxonomy" id="120398"/>
    <lineage>
        <taxon>Eukaryota</taxon>
        <taxon>Sar</taxon>
        <taxon>Stramenopiles</taxon>
        <taxon>Oomycota</taxon>
        <taxon>Saprolegniomycetes</taxon>
        <taxon>Saprolegniales</taxon>
        <taxon>Verrucalvaceae</taxon>
        <taxon>Aphanomyces</taxon>
    </lineage>
</organism>
<proteinExistence type="predicted"/>
<evidence type="ECO:0000313" key="4">
    <source>
        <dbReference type="Proteomes" id="UP000332933"/>
    </source>
</evidence>
<feature type="transmembrane region" description="Helical" evidence="1">
    <location>
        <begin position="199"/>
        <end position="218"/>
    </location>
</feature>
<keyword evidence="1" id="KW-1133">Transmembrane helix</keyword>
<sequence length="583" mass="65069">MIVPQAPAAQHASPLRHVSFNRTSLCVSGIFCLNLVAMVFKAYISEMSPFATPTNAIFTTDSLDLLNATNADHYLAFLQARYNPTTLGTHAYKSDGPIDISTNVLPRHFATSCSDSVVTALDCAVFLPTDLRQSLPAALCNGSVDNTLARVWTHSLLTSTHALSALWVTSNNASANESHTFYCVYAVADRPVVYGLLKLLYRSVISLYVGYLVLAFYVRPVRMLANALELHPLHAAHGRRIVRYDVVVGDPTSLILVHPIVCFVMAVDFWANVEYAEQAAQRVVQTHSMWYFVVGAMYFSRSVWLSYGALVVLNRFVLQRWRMAHRFHAINPMLLAMSAYIYAGLLTHVELTWYPFLWLYQYLFGLFIGPSGPEGRIYNHIDSFCGFVVFSVVLAGATIAYGFLFRTLHVAGLRCRRRRHGHTVHVGATTITYPTLSVKSLPRRRRPSMDMKHRVVMWWLGSTTPDSGRPSTQARRPSNGQSSQFYDLVYRNPSALQNAALVQNGSDCYVAAYDAANQLVDVTRVSLVNRVKVGRLNEPAVFAVASIDTTLIDGAKERRPDHPFQDSIETVLTLTPGHSPWVR</sequence>
<reference evidence="2" key="2">
    <citation type="submission" date="2019-06" db="EMBL/GenBank/DDBJ databases">
        <title>Genomics analysis of Aphanomyces spp. identifies a new class of oomycete effector associated with host adaptation.</title>
        <authorList>
            <person name="Gaulin E."/>
        </authorList>
    </citation>
    <scope>NUCLEOTIDE SEQUENCE</scope>
    <source>
        <strain evidence="2">CBS 578.67</strain>
    </source>
</reference>
<feature type="transmembrane region" description="Helical" evidence="1">
    <location>
        <begin position="329"/>
        <end position="347"/>
    </location>
</feature>
<dbReference type="OrthoDB" id="79151at2759"/>
<dbReference type="Proteomes" id="UP000332933">
    <property type="component" value="Unassembled WGS sequence"/>
</dbReference>
<gene>
    <name evidence="3" type="primary">Aste57867_10966</name>
    <name evidence="2" type="ORF">As57867_010926</name>
    <name evidence="3" type="ORF">ASTE57867_10966</name>
</gene>
<accession>A0A485KRP0</accession>
<name>A0A485KRP0_9STRA</name>
<dbReference type="EMBL" id="VJMH01005242">
    <property type="protein sequence ID" value="KAF0698399.1"/>
    <property type="molecule type" value="Genomic_DNA"/>
</dbReference>
<protein>
    <submittedName>
        <fullName evidence="3">Aste57867_10966 protein</fullName>
    </submittedName>
</protein>
<evidence type="ECO:0000313" key="3">
    <source>
        <dbReference type="EMBL" id="VFT87834.1"/>
    </source>
</evidence>
<evidence type="ECO:0000256" key="1">
    <source>
        <dbReference type="SAM" id="Phobius"/>
    </source>
</evidence>
<feature type="transmembrane region" description="Helical" evidence="1">
    <location>
        <begin position="384"/>
        <end position="404"/>
    </location>
</feature>
<dbReference type="EMBL" id="CAADRA010005263">
    <property type="protein sequence ID" value="VFT87834.1"/>
    <property type="molecule type" value="Genomic_DNA"/>
</dbReference>
<feature type="transmembrane region" description="Helical" evidence="1">
    <location>
        <begin position="247"/>
        <end position="270"/>
    </location>
</feature>
<keyword evidence="4" id="KW-1185">Reference proteome</keyword>
<keyword evidence="1" id="KW-0472">Membrane</keyword>
<feature type="transmembrane region" description="Helical" evidence="1">
    <location>
        <begin position="290"/>
        <end position="317"/>
    </location>
</feature>
<dbReference type="AlphaFoldDB" id="A0A485KRP0"/>